<name>A0A8S9J942_BRACR</name>
<comment type="caution">
    <text evidence="1">The sequence shown here is derived from an EMBL/GenBank/DDBJ whole genome shotgun (WGS) entry which is preliminary data.</text>
</comment>
<dbReference type="GO" id="GO:0048367">
    <property type="term" value="P:shoot system development"/>
    <property type="evidence" value="ECO:0007669"/>
    <property type="project" value="InterPro"/>
</dbReference>
<accession>A0A8S9J942</accession>
<protein>
    <submittedName>
        <fullName evidence="1">Uncharacterized protein</fullName>
    </submittedName>
</protein>
<sequence length="422" mass="47052">MAIGEPVSDGTIAKSKWEAEKKVQQPQKQQQECFVVISETRSSTITSDLVDQIELTRLRSSEAASSSSSSSIYQRLSNLQDLHDSLDQMLRLSITNKALSQVQVEKLLDGSLRILDLCNVAKDALSQMKEGLKEIQSTLQRKCGDLSAEVKKYLATRNILKKSLQKACRKWSLVSKLMSQNKTTCEAEANEFTRVDYVYQSEKSLKMECADARVGCRGRLRLRRSRWCPPPLCLSFFLRLSSSSSSLLSFSVALIPCASARTRSGASYLDLWRSKAEEWMSGWGHGVGSGLGRGNCGPSSSSCLAGLRWCVFGPVNLFLGSLSELLSFPNQFDQRRVLRRRSLCEEVSCRSCQLRLSFSVAARVEAAGVLDDLGLPRLLVAFGCRLLFLSSWCRCDGVWWLIGASSPNKARPFLFRVPWSRV</sequence>
<dbReference type="InterPro" id="IPR004320">
    <property type="entry name" value="BPS1_pln"/>
</dbReference>
<organism evidence="1 2">
    <name type="scientific">Brassica cretica</name>
    <name type="common">Mustard</name>
    <dbReference type="NCBI Taxonomy" id="69181"/>
    <lineage>
        <taxon>Eukaryota</taxon>
        <taxon>Viridiplantae</taxon>
        <taxon>Streptophyta</taxon>
        <taxon>Embryophyta</taxon>
        <taxon>Tracheophyta</taxon>
        <taxon>Spermatophyta</taxon>
        <taxon>Magnoliopsida</taxon>
        <taxon>eudicotyledons</taxon>
        <taxon>Gunneridae</taxon>
        <taxon>Pentapetalae</taxon>
        <taxon>rosids</taxon>
        <taxon>malvids</taxon>
        <taxon>Brassicales</taxon>
        <taxon>Brassicaceae</taxon>
        <taxon>Brassiceae</taxon>
        <taxon>Brassica</taxon>
    </lineage>
</organism>
<reference evidence="1" key="1">
    <citation type="submission" date="2019-12" db="EMBL/GenBank/DDBJ databases">
        <title>Genome sequencing and annotation of Brassica cretica.</title>
        <authorList>
            <person name="Studholme D.J."/>
            <person name="Sarris P.F."/>
        </authorList>
    </citation>
    <scope>NUCLEOTIDE SEQUENCE</scope>
    <source>
        <strain evidence="1">PFS-001/15</strain>
        <tissue evidence="1">Leaf</tissue>
    </source>
</reference>
<dbReference type="Proteomes" id="UP000712281">
    <property type="component" value="Unassembled WGS sequence"/>
</dbReference>
<dbReference type="EMBL" id="QGKW02001660">
    <property type="protein sequence ID" value="KAF2578073.1"/>
    <property type="molecule type" value="Genomic_DNA"/>
</dbReference>
<dbReference type="PANTHER" id="PTHR33070:SF129">
    <property type="entry name" value="DUF241 DOMAIN PROTEIN"/>
    <property type="match status" value="1"/>
</dbReference>
<dbReference type="PANTHER" id="PTHR33070">
    <property type="entry name" value="OS06G0725500 PROTEIN"/>
    <property type="match status" value="1"/>
</dbReference>
<proteinExistence type="predicted"/>
<gene>
    <name evidence="1" type="ORF">F2Q68_00006417</name>
</gene>
<evidence type="ECO:0000313" key="2">
    <source>
        <dbReference type="Proteomes" id="UP000712281"/>
    </source>
</evidence>
<dbReference type="AlphaFoldDB" id="A0A8S9J942"/>
<dbReference type="Pfam" id="PF03087">
    <property type="entry name" value="BPS1"/>
    <property type="match status" value="1"/>
</dbReference>
<dbReference type="GO" id="GO:0048364">
    <property type="term" value="P:root development"/>
    <property type="evidence" value="ECO:0007669"/>
    <property type="project" value="InterPro"/>
</dbReference>
<evidence type="ECO:0000313" key="1">
    <source>
        <dbReference type="EMBL" id="KAF2578073.1"/>
    </source>
</evidence>